<sequence length="74" mass="8143">MISRIREQVRLSISRYRDAGYSAIDVAALRRDVMESSASGEDVAEDTISEIIVEECSNQGIPVILKGTDLSVRT</sequence>
<dbReference type="Proteomes" id="UP000476332">
    <property type="component" value="Unassembled WGS sequence"/>
</dbReference>
<organism evidence="1 2">
    <name type="scientific">Aurantimonas aggregata</name>
    <dbReference type="NCBI Taxonomy" id="2047720"/>
    <lineage>
        <taxon>Bacteria</taxon>
        <taxon>Pseudomonadati</taxon>
        <taxon>Pseudomonadota</taxon>
        <taxon>Alphaproteobacteria</taxon>
        <taxon>Hyphomicrobiales</taxon>
        <taxon>Aurantimonadaceae</taxon>
        <taxon>Aurantimonas</taxon>
    </lineage>
</organism>
<protein>
    <submittedName>
        <fullName evidence="1">Uncharacterized protein</fullName>
    </submittedName>
</protein>
<dbReference type="RefSeq" id="WP_163045670.1">
    <property type="nucleotide sequence ID" value="NZ_JAAAMJ010000020.1"/>
</dbReference>
<reference evidence="1 2" key="1">
    <citation type="submission" date="2020-01" db="EMBL/GenBank/DDBJ databases">
        <title>Genomes of bacteria type strains.</title>
        <authorList>
            <person name="Chen J."/>
            <person name="Zhu S."/>
            <person name="Chen J."/>
        </authorList>
    </citation>
    <scope>NUCLEOTIDE SEQUENCE [LARGE SCALE GENOMIC DNA]</scope>
    <source>
        <strain evidence="1 2">KCTC 52919</strain>
    </source>
</reference>
<dbReference type="AlphaFoldDB" id="A0A6L9MM71"/>
<evidence type="ECO:0000313" key="2">
    <source>
        <dbReference type="Proteomes" id="UP000476332"/>
    </source>
</evidence>
<proteinExistence type="predicted"/>
<keyword evidence="2" id="KW-1185">Reference proteome</keyword>
<dbReference type="EMBL" id="JAAAMJ010000020">
    <property type="protein sequence ID" value="NDV88821.1"/>
    <property type="molecule type" value="Genomic_DNA"/>
</dbReference>
<accession>A0A6L9MM71</accession>
<gene>
    <name evidence="1" type="ORF">GTW51_19180</name>
</gene>
<name>A0A6L9MM71_9HYPH</name>
<evidence type="ECO:0000313" key="1">
    <source>
        <dbReference type="EMBL" id="NDV88821.1"/>
    </source>
</evidence>
<comment type="caution">
    <text evidence="1">The sequence shown here is derived from an EMBL/GenBank/DDBJ whole genome shotgun (WGS) entry which is preliminary data.</text>
</comment>